<comment type="caution">
    <text evidence="1">The sequence shown here is derived from an EMBL/GenBank/DDBJ whole genome shotgun (WGS) entry which is preliminary data.</text>
</comment>
<name>A0A5J5IQI6_9BACT</name>
<organism evidence="1 2">
    <name type="scientific">Ginsengibacter hankyongi</name>
    <dbReference type="NCBI Taxonomy" id="2607284"/>
    <lineage>
        <taxon>Bacteria</taxon>
        <taxon>Pseudomonadati</taxon>
        <taxon>Bacteroidota</taxon>
        <taxon>Chitinophagia</taxon>
        <taxon>Chitinophagales</taxon>
        <taxon>Chitinophagaceae</taxon>
        <taxon>Ginsengibacter</taxon>
    </lineage>
</organism>
<keyword evidence="2" id="KW-1185">Reference proteome</keyword>
<gene>
    <name evidence="1" type="ORF">FW778_09390</name>
</gene>
<dbReference type="Proteomes" id="UP000326903">
    <property type="component" value="Unassembled WGS sequence"/>
</dbReference>
<dbReference type="PANTHER" id="PTHR36454:SF1">
    <property type="entry name" value="DUF1015 DOMAIN-CONTAINING PROTEIN"/>
    <property type="match status" value="1"/>
</dbReference>
<dbReference type="PIRSF" id="PIRSF033563">
    <property type="entry name" value="UCP033563"/>
    <property type="match status" value="1"/>
</dbReference>
<dbReference type="InterPro" id="IPR008323">
    <property type="entry name" value="UCP033563"/>
</dbReference>
<evidence type="ECO:0000313" key="2">
    <source>
        <dbReference type="Proteomes" id="UP000326903"/>
    </source>
</evidence>
<proteinExistence type="predicted"/>
<dbReference type="EMBL" id="VYQF01000001">
    <property type="protein sequence ID" value="KAA9042207.1"/>
    <property type="molecule type" value="Genomic_DNA"/>
</dbReference>
<protein>
    <submittedName>
        <fullName evidence="1">DUF1015 domain-containing protein</fullName>
    </submittedName>
</protein>
<reference evidence="1 2" key="1">
    <citation type="submission" date="2019-09" db="EMBL/GenBank/DDBJ databases">
        <title>Draft genome sequence of Ginsengibacter sp. BR5-29.</title>
        <authorList>
            <person name="Im W.-T."/>
        </authorList>
    </citation>
    <scope>NUCLEOTIDE SEQUENCE [LARGE SCALE GENOMIC DNA]</scope>
    <source>
        <strain evidence="1 2">BR5-29</strain>
    </source>
</reference>
<evidence type="ECO:0000313" key="1">
    <source>
        <dbReference type="EMBL" id="KAA9042207.1"/>
    </source>
</evidence>
<accession>A0A5J5IQI6</accession>
<dbReference type="AlphaFoldDB" id="A0A5J5IQI6"/>
<dbReference type="RefSeq" id="WP_150414336.1">
    <property type="nucleotide sequence ID" value="NZ_VYQF01000001.1"/>
</dbReference>
<sequence>MISISPFKALRPEAQYARQVASKPYDVLSSKEAKIEAEGNPFSFLHITKSEIDLPANIDIHSAAVYSKAKENLDAFISRPVLFRESKPCYYIYQLIMNNKSQTGLVCCSSVDDYENGLIKKHEFTRPEKEDDRIAHIKATGAQTGNVFLAFRDVDELNEIIEKWKTEKSPVYNFTSDDAVQHTVWVISDENMIARITEIFKTKVPCTYIADGHHRAASAAKVRYQLADSTEAAYFLTTLFPAAQLHIMDYNRVIKDLNDLSQEEFFDRINKTFSVEKEKEAYAPTEPHNFGMYLDGKWYKLTALDGTFSTDPIGILDITILQNNLLEPVLGIKDQRTDKRIDFVGGIRGLKGLEERVNSKEMKVAFSLYPVSIQQLFDIADSGNVMPPKSTWFEPKLRDGLFTHLIA</sequence>
<dbReference type="Pfam" id="PF06245">
    <property type="entry name" value="DUF1015"/>
    <property type="match status" value="1"/>
</dbReference>
<dbReference type="PANTHER" id="PTHR36454">
    <property type="entry name" value="LMO2823 PROTEIN"/>
    <property type="match status" value="1"/>
</dbReference>